<evidence type="ECO:0000256" key="6">
    <source>
        <dbReference type="SAM" id="MobiDB-lite"/>
    </source>
</evidence>
<protein>
    <submittedName>
        <fullName evidence="9">NlpC/P60 family protein</fullName>
    </submittedName>
</protein>
<dbReference type="PANTHER" id="PTHR47053:SF1">
    <property type="entry name" value="MUREIN DD-ENDOPEPTIDASE MEPH-RELATED"/>
    <property type="match status" value="1"/>
</dbReference>
<evidence type="ECO:0000313" key="9">
    <source>
        <dbReference type="EMBL" id="MCG4618545.1"/>
    </source>
</evidence>
<feature type="chain" id="PRO_5042605969" evidence="7">
    <location>
        <begin position="38"/>
        <end position="448"/>
    </location>
</feature>
<feature type="signal peptide" evidence="7">
    <location>
        <begin position="1"/>
        <end position="37"/>
    </location>
</feature>
<evidence type="ECO:0000256" key="2">
    <source>
        <dbReference type="ARBA" id="ARBA00022670"/>
    </source>
</evidence>
<dbReference type="Pfam" id="PF00877">
    <property type="entry name" value="NLPC_P60"/>
    <property type="match status" value="1"/>
</dbReference>
<name>A0AAJ1BEG6_9ACTO</name>
<dbReference type="InterPro" id="IPR051202">
    <property type="entry name" value="Peptidase_C40"/>
</dbReference>
<organism evidence="9 10">
    <name type="scientific">Varibaculum cambriense</name>
    <dbReference type="NCBI Taxonomy" id="184870"/>
    <lineage>
        <taxon>Bacteria</taxon>
        <taxon>Bacillati</taxon>
        <taxon>Actinomycetota</taxon>
        <taxon>Actinomycetes</taxon>
        <taxon>Actinomycetales</taxon>
        <taxon>Actinomycetaceae</taxon>
        <taxon>Varibaculum</taxon>
    </lineage>
</organism>
<dbReference type="InterPro" id="IPR038765">
    <property type="entry name" value="Papain-like_cys_pep_sf"/>
</dbReference>
<evidence type="ECO:0000256" key="4">
    <source>
        <dbReference type="ARBA" id="ARBA00022807"/>
    </source>
</evidence>
<evidence type="ECO:0000259" key="8">
    <source>
        <dbReference type="PROSITE" id="PS51935"/>
    </source>
</evidence>
<proteinExistence type="inferred from homology"/>
<feature type="compositionally biased region" description="Basic and acidic residues" evidence="6">
    <location>
        <begin position="240"/>
        <end position="259"/>
    </location>
</feature>
<dbReference type="GO" id="GO:0006508">
    <property type="term" value="P:proteolysis"/>
    <property type="evidence" value="ECO:0007669"/>
    <property type="project" value="UniProtKB-KW"/>
</dbReference>
<dbReference type="Gene3D" id="3.90.1720.10">
    <property type="entry name" value="endopeptidase domain like (from Nostoc punctiforme)"/>
    <property type="match status" value="1"/>
</dbReference>
<feature type="region of interest" description="Disordered" evidence="6">
    <location>
        <begin position="234"/>
        <end position="339"/>
    </location>
</feature>
<keyword evidence="7" id="KW-0732">Signal</keyword>
<evidence type="ECO:0000256" key="5">
    <source>
        <dbReference type="SAM" id="Coils"/>
    </source>
</evidence>
<feature type="compositionally biased region" description="Basic and acidic residues" evidence="6">
    <location>
        <begin position="189"/>
        <end position="204"/>
    </location>
</feature>
<dbReference type="RefSeq" id="WP_024060093.1">
    <property type="nucleotide sequence ID" value="NZ_CBCTPO010000005.1"/>
</dbReference>
<reference evidence="9" key="1">
    <citation type="submission" date="2022-01" db="EMBL/GenBank/DDBJ databases">
        <title>Collection of gut derived symbiotic bacterial strains cultured from healthy donors.</title>
        <authorList>
            <person name="Lin H."/>
            <person name="Kohout C."/>
            <person name="Waligurski E."/>
            <person name="Pamer E.G."/>
        </authorList>
    </citation>
    <scope>NUCLEOTIDE SEQUENCE</scope>
    <source>
        <strain evidence="9">DFI.7.46</strain>
    </source>
</reference>
<feature type="domain" description="NlpC/P60" evidence="8">
    <location>
        <begin position="337"/>
        <end position="448"/>
    </location>
</feature>
<feature type="coiled-coil region" evidence="5">
    <location>
        <begin position="100"/>
        <end position="127"/>
    </location>
</feature>
<feature type="compositionally biased region" description="Polar residues" evidence="6">
    <location>
        <begin position="296"/>
        <end position="310"/>
    </location>
</feature>
<keyword evidence="2" id="KW-0645">Protease</keyword>
<keyword evidence="4" id="KW-0788">Thiol protease</keyword>
<dbReference type="PANTHER" id="PTHR47053">
    <property type="entry name" value="MUREIN DD-ENDOPEPTIDASE MEPH-RELATED"/>
    <property type="match status" value="1"/>
</dbReference>
<feature type="compositionally biased region" description="Polar residues" evidence="6">
    <location>
        <begin position="317"/>
        <end position="339"/>
    </location>
</feature>
<comment type="caution">
    <text evidence="9">The sequence shown here is derived from an EMBL/GenBank/DDBJ whole genome shotgun (WGS) entry which is preliminary data.</text>
</comment>
<keyword evidence="5" id="KW-0175">Coiled coil</keyword>
<dbReference type="SUPFAM" id="SSF54001">
    <property type="entry name" value="Cysteine proteinases"/>
    <property type="match status" value="1"/>
</dbReference>
<dbReference type="GO" id="GO:0008234">
    <property type="term" value="F:cysteine-type peptidase activity"/>
    <property type="evidence" value="ECO:0007669"/>
    <property type="project" value="UniProtKB-KW"/>
</dbReference>
<gene>
    <name evidence="9" type="ORF">L0M99_08600</name>
</gene>
<evidence type="ECO:0000256" key="7">
    <source>
        <dbReference type="SAM" id="SignalP"/>
    </source>
</evidence>
<feature type="compositionally biased region" description="Basic and acidic residues" evidence="6">
    <location>
        <begin position="267"/>
        <end position="295"/>
    </location>
</feature>
<dbReference type="PROSITE" id="PS51935">
    <property type="entry name" value="NLPC_P60"/>
    <property type="match status" value="1"/>
</dbReference>
<dbReference type="AlphaFoldDB" id="A0AAJ1BEG6"/>
<evidence type="ECO:0000256" key="3">
    <source>
        <dbReference type="ARBA" id="ARBA00022801"/>
    </source>
</evidence>
<sequence length="448" mass="47915">MKPHNFAGQKAGKRALVIAASFALTASASIFAPVAFASPADDKVEAAKAAETDAANSVAAIEAQLAQVSAQTQDARDLAEEAEAGYNDAISNLVVAKQAADKTAQDSQEAQEKVEQARKALAGLARTVYTTQGSLSSLTPYLNADGLQTVEMRKVSVELFGSKADSQMRTFDSIAKVASVLQERASQAKQDREQAANELKTQKDAADQLKAASEKQLADLGAQREELIKQLAAARGVTEQAEKERQAQIEAERKAREEAAAQAALKAAEEKARKEAEQQKAREEAAKKQAQEQKETNNSSPAPKQTSTSKPAKKSQSKATNKPANKATNQKSTSRGSASRSEIISYAKKFIGVPYVWGGSTPKGFDCSGLTSYVYKNAAGITLPRRAKHQRGAGRFVSKSQALPGDMVNYSSHVGIYLGNGYMIHAPKPGDRVKIARVYGNPVYVRVL</sequence>
<dbReference type="InterPro" id="IPR000064">
    <property type="entry name" value="NLP_P60_dom"/>
</dbReference>
<feature type="region of interest" description="Disordered" evidence="6">
    <location>
        <begin position="185"/>
        <end position="204"/>
    </location>
</feature>
<accession>A0AAJ1BEG6</accession>
<evidence type="ECO:0000256" key="1">
    <source>
        <dbReference type="ARBA" id="ARBA00007074"/>
    </source>
</evidence>
<comment type="similarity">
    <text evidence="1">Belongs to the peptidase C40 family.</text>
</comment>
<keyword evidence="3" id="KW-0378">Hydrolase</keyword>
<dbReference type="Proteomes" id="UP001200537">
    <property type="component" value="Unassembled WGS sequence"/>
</dbReference>
<evidence type="ECO:0000313" key="10">
    <source>
        <dbReference type="Proteomes" id="UP001200537"/>
    </source>
</evidence>
<dbReference type="EMBL" id="JAKNHJ010000018">
    <property type="protein sequence ID" value="MCG4618545.1"/>
    <property type="molecule type" value="Genomic_DNA"/>
</dbReference>